<dbReference type="SUPFAM" id="SSF53098">
    <property type="entry name" value="Ribonuclease H-like"/>
    <property type="match status" value="1"/>
</dbReference>
<evidence type="ECO:0000259" key="1">
    <source>
        <dbReference type="Pfam" id="PF18658"/>
    </source>
</evidence>
<dbReference type="PANTHER" id="PTHR45913:SF5">
    <property type="entry name" value="GENERAL TRANSCRIPTION FACTOR II-I REPEAT DOMAIN-CONTAINING PROTEIN 2A-LIKE PROTEIN"/>
    <property type="match status" value="1"/>
</dbReference>
<feature type="domain" description="SPIN-DOC-like zinc-finger" evidence="1">
    <location>
        <begin position="300"/>
        <end position="360"/>
    </location>
</feature>
<dbReference type="PANTHER" id="PTHR45913">
    <property type="entry name" value="EPM2A-INTERACTING PROTEIN 1"/>
    <property type="match status" value="1"/>
</dbReference>
<dbReference type="EMBL" id="CP092870">
    <property type="protein sequence ID" value="UYV70818.1"/>
    <property type="molecule type" value="Genomic_DNA"/>
</dbReference>
<proteinExistence type="predicted"/>
<protein>
    <recommendedName>
        <fullName evidence="1">SPIN-DOC-like zinc-finger domain-containing protein</fullName>
    </recommendedName>
</protein>
<gene>
    <name evidence="2" type="ORF">LAZ67_8000729</name>
</gene>
<keyword evidence="3" id="KW-1185">Reference proteome</keyword>
<dbReference type="InterPro" id="IPR036397">
    <property type="entry name" value="RNaseH_sf"/>
</dbReference>
<dbReference type="InterPro" id="IPR040647">
    <property type="entry name" value="SPIN-DOC_Znf-C2H2"/>
</dbReference>
<sequence>MNGIRHTKTSPYNSSTNGLAERYVREFKTSLRKNSGKNGLETNLERFLLAQRAFPQTVMKESPVELLMKRRLKTRFSNLMPKLEFKGEVFHDALKKQGNFNIGSDVYFRNYAAGPKWKLGTILKLLSCSHYLIGYEDQSFKRHINQLRPVKEKPEATALKDPSAVKSLKRDAEIIHVSTQSQYRIIVQQFVVEDSQVSLILTCKTSKQIWASLTKRYEGDIKKKSIEARNNVSRLRMYPEESWKDCLHRSEKLLENARIMGATIDDEEFIYSTFVFNMSSSKPSGSKTKRKIADEHRNFQEKWELEYFCSEVKDKIICLICNNAISVPKLYNIKRYYEQHKSKYDTYEGLMRQEKLKEFKLGMKKQQFMFTKVSQESEAAVHASYVLSEMIDKHSKPFTEGDFIKECLVKAAEIVCPGSVKTFQAISLSRNTVVERVTDKARNLNDQIKEKSSCFEAFSIAYDESTDIGGVAQLAVFFSSLRHGFQHF</sequence>
<dbReference type="InterPro" id="IPR012337">
    <property type="entry name" value="RNaseH-like_sf"/>
</dbReference>
<accession>A0ABY6KPQ6</accession>
<dbReference type="Proteomes" id="UP001235939">
    <property type="component" value="Chromosome 08"/>
</dbReference>
<organism evidence="2 3">
    <name type="scientific">Cordylochernes scorpioides</name>
    <dbReference type="NCBI Taxonomy" id="51811"/>
    <lineage>
        <taxon>Eukaryota</taxon>
        <taxon>Metazoa</taxon>
        <taxon>Ecdysozoa</taxon>
        <taxon>Arthropoda</taxon>
        <taxon>Chelicerata</taxon>
        <taxon>Arachnida</taxon>
        <taxon>Pseudoscorpiones</taxon>
        <taxon>Cheliferoidea</taxon>
        <taxon>Chernetidae</taxon>
        <taxon>Cordylochernes</taxon>
    </lineage>
</organism>
<reference evidence="2 3" key="1">
    <citation type="submission" date="2022-01" db="EMBL/GenBank/DDBJ databases">
        <title>A chromosomal length assembly of Cordylochernes scorpioides.</title>
        <authorList>
            <person name="Zeh D."/>
            <person name="Zeh J."/>
        </authorList>
    </citation>
    <scope>NUCLEOTIDE SEQUENCE [LARGE SCALE GENOMIC DNA]</scope>
    <source>
        <strain evidence="2">IN4F17</strain>
        <tissue evidence="2">Whole Body</tissue>
    </source>
</reference>
<dbReference type="Pfam" id="PF18658">
    <property type="entry name" value="zf-C2H2_12"/>
    <property type="match status" value="1"/>
</dbReference>
<evidence type="ECO:0000313" key="2">
    <source>
        <dbReference type="EMBL" id="UYV70818.1"/>
    </source>
</evidence>
<name>A0ABY6KPQ6_9ARAC</name>
<dbReference type="Pfam" id="PF14223">
    <property type="entry name" value="Retrotran_gag_2"/>
    <property type="match status" value="1"/>
</dbReference>
<evidence type="ECO:0000313" key="3">
    <source>
        <dbReference type="Proteomes" id="UP001235939"/>
    </source>
</evidence>
<dbReference type="Gene3D" id="3.30.420.10">
    <property type="entry name" value="Ribonuclease H-like superfamily/Ribonuclease H"/>
    <property type="match status" value="1"/>
</dbReference>